<comment type="caution">
    <text evidence="1">The sequence shown here is derived from an EMBL/GenBank/DDBJ whole genome shotgun (WGS) entry which is preliminary data.</text>
</comment>
<reference evidence="1 2" key="1">
    <citation type="journal article" date="2021" name="Hortic Res">
        <title>High-quality reference genome and annotation aids understanding of berry development for evergreen blueberry (Vaccinium darrowii).</title>
        <authorList>
            <person name="Yu J."/>
            <person name="Hulse-Kemp A.M."/>
            <person name="Babiker E."/>
            <person name="Staton M."/>
        </authorList>
    </citation>
    <scope>NUCLEOTIDE SEQUENCE [LARGE SCALE GENOMIC DNA]</scope>
    <source>
        <strain evidence="2">cv. NJ 8807/NJ 8810</strain>
        <tissue evidence="1">Young leaf</tissue>
    </source>
</reference>
<evidence type="ECO:0000313" key="2">
    <source>
        <dbReference type="Proteomes" id="UP000828048"/>
    </source>
</evidence>
<gene>
    <name evidence="1" type="ORF">Vadar_008709</name>
</gene>
<proteinExistence type="predicted"/>
<protein>
    <submittedName>
        <fullName evidence="1">Uncharacterized protein</fullName>
    </submittedName>
</protein>
<evidence type="ECO:0000313" key="1">
    <source>
        <dbReference type="EMBL" id="KAH7851216.1"/>
    </source>
</evidence>
<keyword evidence="2" id="KW-1185">Reference proteome</keyword>
<sequence length="365" mass="39902">MSSAWSPNPPSVLNSLQELFRCSSLLVFESYFSAYRVTVFSFYLGVALTTKRGPRIELPHLVKSGKFSNPTYEKYGEFKINGGFCWSTWFLAPEVERSGFCSDGLFQCSPSPLPKNQKKKKKKKKEKNEMGSRLGRRVVNFANLPIKLLMPSSFSNITEISLKTIPSASKIEIKRVLESLYGFEVEKVRTLNRDGKKKKAGGILLKKPDYKKAYVTLKSPLSISTDLYPIKIIEEDKMSLIKESKTKSKSSIVEEKEVKSHWLDGSGNRFNPEKNSGGSHGVLGGHRGRDGGGWEKSRDGGGSLGGGSSSWGGHRGRDGGGGEKSRDGGGSWGGYGSGSRGGHRGRDGGGGGVAKFPWTSMRPSR</sequence>
<organism evidence="1 2">
    <name type="scientific">Vaccinium darrowii</name>
    <dbReference type="NCBI Taxonomy" id="229202"/>
    <lineage>
        <taxon>Eukaryota</taxon>
        <taxon>Viridiplantae</taxon>
        <taxon>Streptophyta</taxon>
        <taxon>Embryophyta</taxon>
        <taxon>Tracheophyta</taxon>
        <taxon>Spermatophyta</taxon>
        <taxon>Magnoliopsida</taxon>
        <taxon>eudicotyledons</taxon>
        <taxon>Gunneridae</taxon>
        <taxon>Pentapetalae</taxon>
        <taxon>asterids</taxon>
        <taxon>Ericales</taxon>
        <taxon>Ericaceae</taxon>
        <taxon>Vaccinioideae</taxon>
        <taxon>Vaccinieae</taxon>
        <taxon>Vaccinium</taxon>
    </lineage>
</organism>
<accession>A0ACB7YCF2</accession>
<dbReference type="Proteomes" id="UP000828048">
    <property type="component" value="Chromosome 8"/>
</dbReference>
<dbReference type="EMBL" id="CM037158">
    <property type="protein sequence ID" value="KAH7851216.1"/>
    <property type="molecule type" value="Genomic_DNA"/>
</dbReference>
<name>A0ACB7YCF2_9ERIC</name>